<dbReference type="InterPro" id="IPR021733">
    <property type="entry name" value="DUF3304"/>
</dbReference>
<organism evidence="2 3">
    <name type="scientific">Variovorax paradoxus</name>
    <dbReference type="NCBI Taxonomy" id="34073"/>
    <lineage>
        <taxon>Bacteria</taxon>
        <taxon>Pseudomonadati</taxon>
        <taxon>Pseudomonadota</taxon>
        <taxon>Betaproteobacteria</taxon>
        <taxon>Burkholderiales</taxon>
        <taxon>Comamonadaceae</taxon>
        <taxon>Variovorax</taxon>
    </lineage>
</organism>
<accession>A0A5Q0M4S4</accession>
<reference evidence="2 3" key="1">
    <citation type="submission" date="2019-10" db="EMBL/GenBank/DDBJ databases">
        <title>Complete genome sequence of Variovorax paradoxus 5C-2.</title>
        <authorList>
            <person name="Gogoleva N.E."/>
            <person name="Balkin A.S."/>
        </authorList>
    </citation>
    <scope>NUCLEOTIDE SEQUENCE [LARGE SCALE GENOMIC DNA]</scope>
    <source>
        <strain evidence="2 3">5C-2</strain>
    </source>
</reference>
<dbReference type="EMBL" id="CP045644">
    <property type="protein sequence ID" value="QFZ84446.1"/>
    <property type="molecule type" value="Genomic_DNA"/>
</dbReference>
<name>A0A5Q0M4S4_VARPD</name>
<dbReference type="AlphaFoldDB" id="A0A5Q0M4S4"/>
<sequence length="186" mass="20549">MTKPGGNRTMPVRLFARWLLRTAAICLLLAGAGGCEPQQPKPPEPMIVGITGYNFTSEGVQGYSVNDHPGSNLPPYGGGGSVSCCVSLPAEWRPGLTVNVGWAIGHYTEPWEKRKSMTLQEETQCCWKERTLHKTVPLERYGKEGGRAQVFFLPNDAIKVYVTNYDLDHEKHPSGMAYPEKPQSTE</sequence>
<dbReference type="Pfam" id="PF11745">
    <property type="entry name" value="DUF3304"/>
    <property type="match status" value="1"/>
</dbReference>
<keyword evidence="1" id="KW-0732">Signal</keyword>
<feature type="chain" id="PRO_5024811847" evidence="1">
    <location>
        <begin position="33"/>
        <end position="186"/>
    </location>
</feature>
<gene>
    <name evidence="2" type="ORF">GFK26_17570</name>
</gene>
<evidence type="ECO:0000313" key="3">
    <source>
        <dbReference type="Proteomes" id="UP000326780"/>
    </source>
</evidence>
<proteinExistence type="predicted"/>
<evidence type="ECO:0000256" key="1">
    <source>
        <dbReference type="SAM" id="SignalP"/>
    </source>
</evidence>
<protein>
    <submittedName>
        <fullName evidence="2">DUF3304 domain-containing protein</fullName>
    </submittedName>
</protein>
<evidence type="ECO:0000313" key="2">
    <source>
        <dbReference type="EMBL" id="QFZ84446.1"/>
    </source>
</evidence>
<feature type="signal peptide" evidence="1">
    <location>
        <begin position="1"/>
        <end position="32"/>
    </location>
</feature>
<dbReference type="PROSITE" id="PS51257">
    <property type="entry name" value="PROKAR_LIPOPROTEIN"/>
    <property type="match status" value="1"/>
</dbReference>
<dbReference type="Proteomes" id="UP000326780">
    <property type="component" value="Chromosome"/>
</dbReference>